<organism evidence="1">
    <name type="scientific">uncultured gamma proteobacterium HF0010_16J05</name>
    <dbReference type="NCBI Taxonomy" id="710981"/>
    <lineage>
        <taxon>Bacteria</taxon>
        <taxon>Pseudomonadati</taxon>
        <taxon>Pseudomonadota</taxon>
        <taxon>Gammaproteobacteria</taxon>
        <taxon>environmental samples</taxon>
    </lineage>
</organism>
<dbReference type="EMBL" id="GU474849">
    <property type="protein sequence ID" value="ADI16909.1"/>
    <property type="molecule type" value="Genomic_DNA"/>
</dbReference>
<name>E0XR68_9GAMM</name>
<proteinExistence type="predicted"/>
<protein>
    <submittedName>
        <fullName evidence="1">Uncharacterized protein</fullName>
    </submittedName>
</protein>
<evidence type="ECO:0000313" key="1">
    <source>
        <dbReference type="EMBL" id="ADI16909.1"/>
    </source>
</evidence>
<sequence>MTSLSESYTEFFHYYDDAPLLVVNAAEIDFADNDIHFDHLFEHVLNMEGSRQFFNPNPTLL</sequence>
<reference evidence="1" key="1">
    <citation type="journal article" date="2011" name="Environ. Microbiol.">
        <title>Time-series analyses of Monterey Bay coastal microbial picoplankton using a 'genome proxy' microarray.</title>
        <authorList>
            <person name="Rich V.I."/>
            <person name="Pham V.D."/>
            <person name="Eppley J."/>
            <person name="Shi Y."/>
            <person name="DeLong E.F."/>
        </authorList>
    </citation>
    <scope>NUCLEOTIDE SEQUENCE</scope>
</reference>
<accession>E0XR68</accession>
<dbReference type="AlphaFoldDB" id="E0XR68"/>